<dbReference type="InterPro" id="IPR013087">
    <property type="entry name" value="Znf_C2H2_type"/>
</dbReference>
<feature type="compositionally biased region" description="Basic and acidic residues" evidence="9">
    <location>
        <begin position="17"/>
        <end position="29"/>
    </location>
</feature>
<dbReference type="FunFam" id="3.30.160.60:FF:000688">
    <property type="entry name" value="zinc finger protein 197 isoform X1"/>
    <property type="match status" value="1"/>
</dbReference>
<gene>
    <name evidence="11" type="ORF">AB205_0178980</name>
</gene>
<feature type="domain" description="C2H2-type" evidence="10">
    <location>
        <begin position="197"/>
        <end position="224"/>
    </location>
</feature>
<dbReference type="SMART" id="SM00355">
    <property type="entry name" value="ZnF_C2H2"/>
    <property type="match status" value="4"/>
</dbReference>
<evidence type="ECO:0000256" key="3">
    <source>
        <dbReference type="ARBA" id="ARBA00022737"/>
    </source>
</evidence>
<dbReference type="InterPro" id="IPR036236">
    <property type="entry name" value="Znf_C2H2_sf"/>
</dbReference>
<dbReference type="PROSITE" id="PS00028">
    <property type="entry name" value="ZINC_FINGER_C2H2_1"/>
    <property type="match status" value="4"/>
</dbReference>
<dbReference type="SUPFAM" id="SSF57667">
    <property type="entry name" value="beta-beta-alpha zinc fingers"/>
    <property type="match status" value="2"/>
</dbReference>
<feature type="compositionally biased region" description="Basic and acidic residues" evidence="9">
    <location>
        <begin position="78"/>
        <end position="93"/>
    </location>
</feature>
<dbReference type="Proteomes" id="UP000228934">
    <property type="component" value="Unassembled WGS sequence"/>
</dbReference>
<evidence type="ECO:0000256" key="6">
    <source>
        <dbReference type="ARBA" id="ARBA00023125"/>
    </source>
</evidence>
<keyword evidence="6" id="KW-0238">DNA-binding</keyword>
<dbReference type="FunFam" id="3.30.160.60:FF:000739">
    <property type="entry name" value="Zgc:171418 protein"/>
    <property type="match status" value="1"/>
</dbReference>
<dbReference type="OrthoDB" id="10261408at2759"/>
<feature type="domain" description="C2H2-type" evidence="10">
    <location>
        <begin position="225"/>
        <end position="252"/>
    </location>
</feature>
<dbReference type="PANTHER" id="PTHR23226:SF416">
    <property type="entry name" value="FI01424P"/>
    <property type="match status" value="1"/>
</dbReference>
<dbReference type="GO" id="GO:0000981">
    <property type="term" value="F:DNA-binding transcription factor activity, RNA polymerase II-specific"/>
    <property type="evidence" value="ECO:0007669"/>
    <property type="project" value="TreeGrafter"/>
</dbReference>
<dbReference type="FunFam" id="3.30.160.60:FF:002343">
    <property type="entry name" value="Zinc finger protein 33A"/>
    <property type="match status" value="1"/>
</dbReference>
<dbReference type="Gene3D" id="3.30.160.60">
    <property type="entry name" value="Classic Zinc Finger"/>
    <property type="match status" value="4"/>
</dbReference>
<dbReference type="Pfam" id="PF00096">
    <property type="entry name" value="zf-C2H2"/>
    <property type="match status" value="4"/>
</dbReference>
<evidence type="ECO:0000313" key="12">
    <source>
        <dbReference type="Proteomes" id="UP000228934"/>
    </source>
</evidence>
<reference evidence="12" key="1">
    <citation type="journal article" date="2017" name="Nat. Commun.">
        <title>The North American bullfrog draft genome provides insight into hormonal regulation of long noncoding RNA.</title>
        <authorList>
            <person name="Hammond S.A."/>
            <person name="Warren R.L."/>
            <person name="Vandervalk B.P."/>
            <person name="Kucuk E."/>
            <person name="Khan H."/>
            <person name="Gibb E.A."/>
            <person name="Pandoh P."/>
            <person name="Kirk H."/>
            <person name="Zhao Y."/>
            <person name="Jones M."/>
            <person name="Mungall A.J."/>
            <person name="Coope R."/>
            <person name="Pleasance S."/>
            <person name="Moore R.A."/>
            <person name="Holt R.A."/>
            <person name="Round J.M."/>
            <person name="Ohora S."/>
            <person name="Walle B.V."/>
            <person name="Veldhoen N."/>
            <person name="Helbing C.C."/>
            <person name="Birol I."/>
        </authorList>
    </citation>
    <scope>NUCLEOTIDE SEQUENCE [LARGE SCALE GENOMIC DNA]</scope>
</reference>
<evidence type="ECO:0000256" key="9">
    <source>
        <dbReference type="SAM" id="MobiDB-lite"/>
    </source>
</evidence>
<protein>
    <recommendedName>
        <fullName evidence="10">C2H2-type domain-containing protein</fullName>
    </recommendedName>
</protein>
<keyword evidence="4 8" id="KW-0863">Zinc-finger</keyword>
<keyword evidence="12" id="KW-1185">Reference proteome</keyword>
<dbReference type="GO" id="GO:0008270">
    <property type="term" value="F:zinc ion binding"/>
    <property type="evidence" value="ECO:0007669"/>
    <property type="project" value="UniProtKB-KW"/>
</dbReference>
<evidence type="ECO:0000256" key="5">
    <source>
        <dbReference type="ARBA" id="ARBA00022833"/>
    </source>
</evidence>
<keyword evidence="7" id="KW-0539">Nucleus</keyword>
<keyword evidence="5" id="KW-0862">Zinc</keyword>
<feature type="domain" description="C2H2-type" evidence="10">
    <location>
        <begin position="141"/>
        <end position="168"/>
    </location>
</feature>
<dbReference type="AlphaFoldDB" id="A0A2G9RH94"/>
<dbReference type="GO" id="GO:0005634">
    <property type="term" value="C:nucleus"/>
    <property type="evidence" value="ECO:0007669"/>
    <property type="project" value="UniProtKB-SubCell"/>
</dbReference>
<proteinExistence type="predicted"/>
<evidence type="ECO:0000256" key="7">
    <source>
        <dbReference type="ARBA" id="ARBA00023242"/>
    </source>
</evidence>
<dbReference type="PROSITE" id="PS50157">
    <property type="entry name" value="ZINC_FINGER_C2H2_2"/>
    <property type="match status" value="4"/>
</dbReference>
<organism evidence="11 12">
    <name type="scientific">Aquarana catesbeiana</name>
    <name type="common">American bullfrog</name>
    <name type="synonym">Rana catesbeiana</name>
    <dbReference type="NCBI Taxonomy" id="8400"/>
    <lineage>
        <taxon>Eukaryota</taxon>
        <taxon>Metazoa</taxon>
        <taxon>Chordata</taxon>
        <taxon>Craniata</taxon>
        <taxon>Vertebrata</taxon>
        <taxon>Euteleostomi</taxon>
        <taxon>Amphibia</taxon>
        <taxon>Batrachia</taxon>
        <taxon>Anura</taxon>
        <taxon>Neobatrachia</taxon>
        <taxon>Ranoidea</taxon>
        <taxon>Ranidae</taxon>
        <taxon>Aquarana</taxon>
    </lineage>
</organism>
<feature type="region of interest" description="Disordered" evidence="9">
    <location>
        <begin position="45"/>
        <end position="93"/>
    </location>
</feature>
<evidence type="ECO:0000256" key="1">
    <source>
        <dbReference type="ARBA" id="ARBA00004123"/>
    </source>
</evidence>
<feature type="region of interest" description="Disordered" evidence="9">
    <location>
        <begin position="1"/>
        <end position="29"/>
    </location>
</feature>
<comment type="subcellular location">
    <subcellularLocation>
        <location evidence="1">Nucleus</location>
    </subcellularLocation>
</comment>
<evidence type="ECO:0000256" key="4">
    <source>
        <dbReference type="ARBA" id="ARBA00022771"/>
    </source>
</evidence>
<dbReference type="FunFam" id="3.30.160.60:FF:000358">
    <property type="entry name" value="zinc finger protein 24"/>
    <property type="match status" value="1"/>
</dbReference>
<evidence type="ECO:0000256" key="8">
    <source>
        <dbReference type="PROSITE-ProRule" id="PRU00042"/>
    </source>
</evidence>
<dbReference type="GO" id="GO:0000978">
    <property type="term" value="F:RNA polymerase II cis-regulatory region sequence-specific DNA binding"/>
    <property type="evidence" value="ECO:0007669"/>
    <property type="project" value="TreeGrafter"/>
</dbReference>
<keyword evidence="3" id="KW-0677">Repeat</keyword>
<dbReference type="EMBL" id="KV938024">
    <property type="protein sequence ID" value="PIO27272.1"/>
    <property type="molecule type" value="Genomic_DNA"/>
</dbReference>
<accession>A0A2G9RH94</accession>
<evidence type="ECO:0000259" key="10">
    <source>
        <dbReference type="PROSITE" id="PS50157"/>
    </source>
</evidence>
<feature type="domain" description="C2H2-type" evidence="10">
    <location>
        <begin position="169"/>
        <end position="196"/>
    </location>
</feature>
<evidence type="ECO:0000313" key="11">
    <source>
        <dbReference type="EMBL" id="PIO27272.1"/>
    </source>
</evidence>
<name>A0A2G9RH94_AQUCT</name>
<dbReference type="PANTHER" id="PTHR23226">
    <property type="entry name" value="ZINC FINGER AND SCAN DOMAIN-CONTAINING"/>
    <property type="match status" value="1"/>
</dbReference>
<sequence length="264" mass="30497">MPSTDRKLKQIQTGSESRYRKEETSSTDRKFREWEYLGHKDLYKDVMMENQPPLTSPDGSSNGNPPERGPRPLYSRDSTQEDHTIPHHLGEELKDIKAEIKKEEEERLVSGDQQSMEEGEMIMKSEQKESSLHMDTSERPFSCSECGKCFNQKCSLVTHQKIHTGERPHSCSECGKSFILKRELVKHQRVHTGERPYSCLECGKCFTQKFSLHIHQKIHTGERPYSCSECGKCFSHKGNLLQHQKRHTDESSYLLSKSGESFTE</sequence>
<keyword evidence="2" id="KW-0479">Metal-binding</keyword>
<evidence type="ECO:0000256" key="2">
    <source>
        <dbReference type="ARBA" id="ARBA00022723"/>
    </source>
</evidence>